<accession>A0A2W4RHE6</accession>
<proteinExistence type="predicted"/>
<dbReference type="Proteomes" id="UP000249396">
    <property type="component" value="Unassembled WGS sequence"/>
</dbReference>
<dbReference type="AlphaFoldDB" id="A0A2W4RHE6"/>
<gene>
    <name evidence="1" type="ORF">DM484_06265</name>
</gene>
<protein>
    <submittedName>
        <fullName evidence="1">Uncharacterized protein</fullName>
    </submittedName>
</protein>
<reference evidence="1 2" key="1">
    <citation type="journal article" date="2018" name="Aquat. Microb. Ecol.">
        <title>Gammaproteobacterial methanotrophs dominate.</title>
        <authorList>
            <person name="Rissanen A.J."/>
            <person name="Saarenheimo J."/>
            <person name="Tiirola M."/>
            <person name="Peura S."/>
            <person name="Aalto S.L."/>
            <person name="Karvinen A."/>
            <person name="Nykanen H."/>
        </authorList>
    </citation>
    <scope>NUCLEOTIDE SEQUENCE [LARGE SCALE GENOMIC DNA]</scope>
    <source>
        <strain evidence="1">AMbin10</strain>
    </source>
</reference>
<comment type="caution">
    <text evidence="1">The sequence shown here is derived from an EMBL/GenBank/DDBJ whole genome shotgun (WGS) entry which is preliminary data.</text>
</comment>
<sequence length="76" mass="8627">MSVISHNGIYYQTRCIFSINANRFVFSPDIPGSNPTENDISPIIKIYEDAIKKSYAYSSDVVYQARNWENAGSPFN</sequence>
<dbReference type="EMBL" id="QJPH01000215">
    <property type="protein sequence ID" value="PZN82523.1"/>
    <property type="molecule type" value="Genomic_DNA"/>
</dbReference>
<organism evidence="1 2">
    <name type="scientific">Candidatus Methylumidiphilus alinenensis</name>
    <dbReference type="NCBI Taxonomy" id="2202197"/>
    <lineage>
        <taxon>Bacteria</taxon>
        <taxon>Pseudomonadati</taxon>
        <taxon>Pseudomonadota</taxon>
        <taxon>Gammaproteobacteria</taxon>
        <taxon>Methylococcales</taxon>
        <taxon>Candidatus Methylumidiphilus</taxon>
    </lineage>
</organism>
<evidence type="ECO:0000313" key="2">
    <source>
        <dbReference type="Proteomes" id="UP000249396"/>
    </source>
</evidence>
<evidence type="ECO:0000313" key="1">
    <source>
        <dbReference type="EMBL" id="PZN82523.1"/>
    </source>
</evidence>
<name>A0A2W4RHE6_9GAMM</name>